<comment type="caution">
    <text evidence="2">The sequence shown here is derived from an EMBL/GenBank/DDBJ whole genome shotgun (WGS) entry which is preliminary data.</text>
</comment>
<organism evidence="2 3">
    <name type="scientific">Centaurea solstitialis</name>
    <name type="common">yellow star-thistle</name>
    <dbReference type="NCBI Taxonomy" id="347529"/>
    <lineage>
        <taxon>Eukaryota</taxon>
        <taxon>Viridiplantae</taxon>
        <taxon>Streptophyta</taxon>
        <taxon>Embryophyta</taxon>
        <taxon>Tracheophyta</taxon>
        <taxon>Spermatophyta</taxon>
        <taxon>Magnoliopsida</taxon>
        <taxon>eudicotyledons</taxon>
        <taxon>Gunneridae</taxon>
        <taxon>Pentapetalae</taxon>
        <taxon>asterids</taxon>
        <taxon>campanulids</taxon>
        <taxon>Asterales</taxon>
        <taxon>Asteraceae</taxon>
        <taxon>Carduoideae</taxon>
        <taxon>Cardueae</taxon>
        <taxon>Centaureinae</taxon>
        <taxon>Centaurea</taxon>
    </lineage>
</organism>
<dbReference type="AlphaFoldDB" id="A0AA38TBS9"/>
<evidence type="ECO:0000259" key="1">
    <source>
        <dbReference type="SMART" id="SM00597"/>
    </source>
</evidence>
<sequence length="257" mass="29639">MYIKAVSGTHGLMIANSPLSQAKRLKFLKNIDESSSTNIPKTTNVGKTNLKDNGQQIPLKHMRVDLSSLPADPGQRPRVKDQNGLHGRCWMEEGPCQPRNHFFKRREIGGRVRKFNPSWFDDHKYWLEYNIEPEAAFCLCCYIFKSKIKSKGGADNFVKGGFKAWNKRERLDLPNNGGPHNLAVQKCQNLMNWAQSIVMDIYKQIYLTKDKNWTKIYVSIDCSYYIKDCLSGVIMKVVTHETKISMLNKMIKWVMLC</sequence>
<dbReference type="InterPro" id="IPR006580">
    <property type="entry name" value="Znf_TTF"/>
</dbReference>
<reference evidence="2" key="1">
    <citation type="submission" date="2023-03" db="EMBL/GenBank/DDBJ databases">
        <title>Chromosome-scale reference genome and RAD-based genetic map of yellow starthistle (Centaurea solstitialis) reveal putative structural variation and QTLs associated with invader traits.</title>
        <authorList>
            <person name="Reatini B."/>
            <person name="Cang F.A."/>
            <person name="Jiang Q."/>
            <person name="Mckibben M.T.W."/>
            <person name="Barker M.S."/>
            <person name="Rieseberg L.H."/>
            <person name="Dlugosch K.M."/>
        </authorList>
    </citation>
    <scope>NUCLEOTIDE SEQUENCE</scope>
    <source>
        <strain evidence="2">CAN-66</strain>
        <tissue evidence="2">Leaf</tissue>
    </source>
</reference>
<gene>
    <name evidence="2" type="ORF">OSB04_012674</name>
</gene>
<keyword evidence="3" id="KW-1185">Reference proteome</keyword>
<dbReference type="PANTHER" id="PTHR45749">
    <property type="match status" value="1"/>
</dbReference>
<proteinExistence type="predicted"/>
<evidence type="ECO:0000313" key="3">
    <source>
        <dbReference type="Proteomes" id="UP001172457"/>
    </source>
</evidence>
<dbReference type="EMBL" id="JARYMX010000003">
    <property type="protein sequence ID" value="KAJ9558060.1"/>
    <property type="molecule type" value="Genomic_DNA"/>
</dbReference>
<dbReference type="SMART" id="SM00597">
    <property type="entry name" value="ZnF_TTF"/>
    <property type="match status" value="1"/>
</dbReference>
<dbReference type="Proteomes" id="UP001172457">
    <property type="component" value="Chromosome 3"/>
</dbReference>
<protein>
    <recommendedName>
        <fullName evidence="1">TTF-type domain-containing protein</fullName>
    </recommendedName>
</protein>
<accession>A0AA38TBS9</accession>
<name>A0AA38TBS9_9ASTR</name>
<evidence type="ECO:0000313" key="2">
    <source>
        <dbReference type="EMBL" id="KAJ9558060.1"/>
    </source>
</evidence>
<feature type="domain" description="TTF-type" evidence="1">
    <location>
        <begin position="111"/>
        <end position="203"/>
    </location>
</feature>
<dbReference type="PANTHER" id="PTHR45749:SF34">
    <property type="entry name" value="ZINC FINGER MYM-TYPE PROTEIN 1-LIKE"/>
    <property type="match status" value="1"/>
</dbReference>